<dbReference type="PANTHER" id="PTHR43547">
    <property type="entry name" value="TWO-COMPONENT HISTIDINE KINASE"/>
    <property type="match status" value="1"/>
</dbReference>
<dbReference type="SUPFAM" id="SSF63829">
    <property type="entry name" value="Calcium-dependent phosphotriesterase"/>
    <property type="match status" value="2"/>
</dbReference>
<dbReference type="EC" id="2.7.13.3" evidence="2"/>
<proteinExistence type="predicted"/>
<feature type="transmembrane region" description="Helical" evidence="4">
    <location>
        <begin position="829"/>
        <end position="853"/>
    </location>
</feature>
<organism evidence="6 7">
    <name type="scientific">Paralabilibaculum antarcticum</name>
    <dbReference type="NCBI Taxonomy" id="2912572"/>
    <lineage>
        <taxon>Bacteria</taxon>
        <taxon>Pseudomonadati</taxon>
        <taxon>Bacteroidota</taxon>
        <taxon>Bacteroidia</taxon>
        <taxon>Marinilabiliales</taxon>
        <taxon>Marinifilaceae</taxon>
        <taxon>Paralabilibaculum</taxon>
    </lineage>
</organism>
<dbReference type="CDD" id="cd00075">
    <property type="entry name" value="HATPase"/>
    <property type="match status" value="1"/>
</dbReference>
<evidence type="ECO:0000256" key="4">
    <source>
        <dbReference type="SAM" id="Phobius"/>
    </source>
</evidence>
<dbReference type="PANTHER" id="PTHR43547:SF2">
    <property type="entry name" value="HYBRID SIGNAL TRANSDUCTION HISTIDINE KINASE C"/>
    <property type="match status" value="1"/>
</dbReference>
<dbReference type="SMART" id="SM00387">
    <property type="entry name" value="HATPase_c"/>
    <property type="match status" value="1"/>
</dbReference>
<evidence type="ECO:0000256" key="3">
    <source>
        <dbReference type="ARBA" id="ARBA00022553"/>
    </source>
</evidence>
<evidence type="ECO:0000313" key="6">
    <source>
        <dbReference type="EMBL" id="MDE5418574.1"/>
    </source>
</evidence>
<keyword evidence="6" id="KW-0067">ATP-binding</keyword>
<reference evidence="6 7" key="1">
    <citation type="submission" date="2022-01" db="EMBL/GenBank/DDBJ databases">
        <title>Labilibaculum sp. nov, a marine bacterium isolated from Antarctica.</title>
        <authorList>
            <person name="Dai W."/>
        </authorList>
    </citation>
    <scope>NUCLEOTIDE SEQUENCE [LARGE SCALE GENOMIC DNA]</scope>
    <source>
        <strain evidence="6 7">DW002</strain>
    </source>
</reference>
<evidence type="ECO:0000256" key="1">
    <source>
        <dbReference type="ARBA" id="ARBA00000085"/>
    </source>
</evidence>
<comment type="catalytic activity">
    <reaction evidence="1">
        <text>ATP + protein L-histidine = ADP + protein N-phospho-L-histidine.</text>
        <dbReference type="EC" id="2.7.13.3"/>
    </reaction>
</comment>
<dbReference type="SUPFAM" id="SSF47384">
    <property type="entry name" value="Homodimeric domain of signal transducing histidine kinase"/>
    <property type="match status" value="1"/>
</dbReference>
<keyword evidence="7" id="KW-1185">Reference proteome</keyword>
<dbReference type="InterPro" id="IPR015943">
    <property type="entry name" value="WD40/YVTN_repeat-like_dom_sf"/>
</dbReference>
<dbReference type="SMART" id="SM00388">
    <property type="entry name" value="HisKA"/>
    <property type="match status" value="1"/>
</dbReference>
<dbReference type="PRINTS" id="PR00344">
    <property type="entry name" value="BCTRLSENSOR"/>
</dbReference>
<evidence type="ECO:0000256" key="2">
    <source>
        <dbReference type="ARBA" id="ARBA00012438"/>
    </source>
</evidence>
<sequence>MNILKVRIRILLTQLLHLCFILILLLIFEGKSSYAQKNNSYLFEHISELDGLGNNNVLFVKQDSKGFIWVGTEGGLNKYDGHRFKHYRHDPKDSLSISDNYVTSLCELSHNKYLVGTMNGLNIFNPEKGTFKPYNLEPTGFDNYNWVTCIVPSKNGGAWIGSRSGLYRYQDNYNTISWLTHENRKEYIFQTDDLELLHYKNENTLGKQLNDDAISSVLEDKKGNVWIATDFGGVANGALHKMEPGPYFDYPEISKKLKFDEEKNENSIGKFPASLFEDKNGNIWLGTWMFGLYRINPETYEITRFHEKTKNAESQMCNNIFTMVEDSHKNMWIATYNKGLYRLDASELNSDSPSFMNFKVNHSRLNSITSNHLRNLYFDEAGVLWISTLGSGINKMTEESTFSFLKADESNEKSLPNDDITGLYLEDDNFIWLGFHEGSFSKYNIKTEKVNNYKLMDEDSEIRCLIRLNKDEILLGIYEGGLHLFNERSKIIKNVIKDYSAADSLQKKSFECFKRLNDSIILCGMSSMTGLIEFNTNTKKFIQIGNHKFVNDIVLDSNENIWVFSSWEDINVLDRSYKIIKSIPRIKNYNIFHSGAMDIKGNTWLASKFGLRIIDSTSVMKSFDYDESLSHGEINGVIKGTNNCMWVFGISGIAKVDPNKRTVLRLDGTRGLVFKKAVKSPKGEIYFATNGGLVSFHPDSLASKTVVPKVAITRFDIFNKEINVGDTLYGRQILSTDISYADHIELTHKSNVLSFEFSCLDYSATHKNQYEYVLEGIDKEWVHQDGNRNFASYAGLPHGEYTFRVRAANSIGVWNEKGVSLTIEILPPWWATLWFKLFIFIILIVIIWMIVYYKQMNLKRANLRLEKTVAIKTEELLSTNEQLRDLLQSKDRFFSILAHDLRNPFGTIEQLLTILYDDYKDYSEEERKGLLGDLKQLSSNTYIILENLLIWGRRENDQLNESKIKNMNLKEQVGLVINQFKKHPKKIKLLVGEIPNVTVLADYSLLDFILRNLIQNAIKFSAANGKIEIFTKTDEDKVWVMIKDHGVGMNKSQIESLLVDNMIESQSGTMGEKGTGLGIFNCRDFITKMNGEFNVLSEEGKGSTFMFSLPLAK</sequence>
<dbReference type="RefSeq" id="WP_275109900.1">
    <property type="nucleotide sequence ID" value="NZ_JAKJSC010000001.1"/>
</dbReference>
<dbReference type="InterPro" id="IPR036890">
    <property type="entry name" value="HATPase_C_sf"/>
</dbReference>
<dbReference type="InterPro" id="IPR011123">
    <property type="entry name" value="Y_Y_Y"/>
</dbReference>
<gene>
    <name evidence="6" type="ORF">L3049_11205</name>
</gene>
<dbReference type="PROSITE" id="PS50109">
    <property type="entry name" value="HIS_KIN"/>
    <property type="match status" value="1"/>
</dbReference>
<dbReference type="InterPro" id="IPR013783">
    <property type="entry name" value="Ig-like_fold"/>
</dbReference>
<dbReference type="SUPFAM" id="SSF50998">
    <property type="entry name" value="Quinoprotein alcohol dehydrogenase-like"/>
    <property type="match status" value="1"/>
</dbReference>
<protein>
    <recommendedName>
        <fullName evidence="2">histidine kinase</fullName>
        <ecNumber evidence="2">2.7.13.3</ecNumber>
    </recommendedName>
</protein>
<evidence type="ECO:0000259" key="5">
    <source>
        <dbReference type="PROSITE" id="PS50109"/>
    </source>
</evidence>
<dbReference type="Pfam" id="PF07494">
    <property type="entry name" value="Reg_prop"/>
    <property type="match status" value="4"/>
</dbReference>
<dbReference type="SUPFAM" id="SSF55874">
    <property type="entry name" value="ATPase domain of HSP90 chaperone/DNA topoisomerase II/histidine kinase"/>
    <property type="match status" value="1"/>
</dbReference>
<dbReference type="Gene3D" id="2.60.40.10">
    <property type="entry name" value="Immunoglobulins"/>
    <property type="match status" value="1"/>
</dbReference>
<dbReference type="Gene3D" id="1.10.287.130">
    <property type="match status" value="1"/>
</dbReference>
<dbReference type="InterPro" id="IPR003594">
    <property type="entry name" value="HATPase_dom"/>
</dbReference>
<name>A0ABT5VW81_9BACT</name>
<dbReference type="EMBL" id="JAKJSC010000001">
    <property type="protein sequence ID" value="MDE5418574.1"/>
    <property type="molecule type" value="Genomic_DNA"/>
</dbReference>
<keyword evidence="4" id="KW-1133">Transmembrane helix</keyword>
<dbReference type="InterPro" id="IPR036097">
    <property type="entry name" value="HisK_dim/P_sf"/>
</dbReference>
<dbReference type="InterPro" id="IPR005467">
    <property type="entry name" value="His_kinase_dom"/>
</dbReference>
<dbReference type="Pfam" id="PF07495">
    <property type="entry name" value="Y_Y_Y"/>
    <property type="match status" value="1"/>
</dbReference>
<feature type="domain" description="Histidine kinase" evidence="5">
    <location>
        <begin position="896"/>
        <end position="1113"/>
    </location>
</feature>
<dbReference type="Proteomes" id="UP001528920">
    <property type="component" value="Unassembled WGS sequence"/>
</dbReference>
<dbReference type="InterPro" id="IPR003661">
    <property type="entry name" value="HisK_dim/P_dom"/>
</dbReference>
<dbReference type="InterPro" id="IPR004358">
    <property type="entry name" value="Sig_transdc_His_kin-like_C"/>
</dbReference>
<dbReference type="CDD" id="cd00082">
    <property type="entry name" value="HisKA"/>
    <property type="match status" value="1"/>
</dbReference>
<dbReference type="Gene3D" id="2.130.10.10">
    <property type="entry name" value="YVTN repeat-like/Quinoprotein amine dehydrogenase"/>
    <property type="match status" value="3"/>
</dbReference>
<dbReference type="InterPro" id="IPR011047">
    <property type="entry name" value="Quinoprotein_ADH-like_sf"/>
</dbReference>
<dbReference type="InterPro" id="IPR011110">
    <property type="entry name" value="Reg_prop"/>
</dbReference>
<dbReference type="Gene3D" id="3.30.565.10">
    <property type="entry name" value="Histidine kinase-like ATPase, C-terminal domain"/>
    <property type="match status" value="1"/>
</dbReference>
<evidence type="ECO:0000313" key="7">
    <source>
        <dbReference type="Proteomes" id="UP001528920"/>
    </source>
</evidence>
<keyword evidence="3" id="KW-0597">Phosphoprotein</keyword>
<dbReference type="GO" id="GO:0005524">
    <property type="term" value="F:ATP binding"/>
    <property type="evidence" value="ECO:0007669"/>
    <property type="project" value="UniProtKB-KW"/>
</dbReference>
<keyword evidence="6" id="KW-0547">Nucleotide-binding</keyword>
<keyword evidence="4" id="KW-0812">Transmembrane</keyword>
<comment type="caution">
    <text evidence="6">The sequence shown here is derived from an EMBL/GenBank/DDBJ whole genome shotgun (WGS) entry which is preliminary data.</text>
</comment>
<dbReference type="Pfam" id="PF02518">
    <property type="entry name" value="HATPase_c"/>
    <property type="match status" value="1"/>
</dbReference>
<accession>A0ABT5VW81</accession>
<keyword evidence="4" id="KW-0472">Membrane</keyword>